<organism evidence="4 5">
    <name type="scientific">Neodiprion lecontei</name>
    <name type="common">Redheaded pine sawfly</name>
    <dbReference type="NCBI Taxonomy" id="441921"/>
    <lineage>
        <taxon>Eukaryota</taxon>
        <taxon>Metazoa</taxon>
        <taxon>Ecdysozoa</taxon>
        <taxon>Arthropoda</taxon>
        <taxon>Hexapoda</taxon>
        <taxon>Insecta</taxon>
        <taxon>Pterygota</taxon>
        <taxon>Neoptera</taxon>
        <taxon>Endopterygota</taxon>
        <taxon>Hymenoptera</taxon>
        <taxon>Tenthredinoidea</taxon>
        <taxon>Diprionidae</taxon>
        <taxon>Diprioninae</taxon>
        <taxon>Neodiprion</taxon>
    </lineage>
</organism>
<keyword evidence="2" id="KW-0472">Membrane</keyword>
<gene>
    <name evidence="5 6 7 8 9 10" type="primary">LOC107225433</name>
</gene>
<feature type="region of interest" description="Disordered" evidence="1">
    <location>
        <begin position="750"/>
        <end position="771"/>
    </location>
</feature>
<dbReference type="SUPFAM" id="SSF82895">
    <property type="entry name" value="TSP-1 type 1 repeat"/>
    <property type="match status" value="1"/>
</dbReference>
<dbReference type="InterPro" id="IPR000884">
    <property type="entry name" value="TSP1_rpt"/>
</dbReference>
<feature type="compositionally biased region" description="Basic and acidic residues" evidence="1">
    <location>
        <begin position="1200"/>
        <end position="1215"/>
    </location>
</feature>
<dbReference type="OrthoDB" id="446173at2759"/>
<evidence type="ECO:0000256" key="1">
    <source>
        <dbReference type="SAM" id="MobiDB-lite"/>
    </source>
</evidence>
<feature type="compositionally biased region" description="Polar residues" evidence="1">
    <location>
        <begin position="863"/>
        <end position="872"/>
    </location>
</feature>
<dbReference type="KEGG" id="nlo:107225433"/>
<dbReference type="RefSeq" id="XP_046600509.1">
    <property type="nucleotide sequence ID" value="XM_046744553.1"/>
</dbReference>
<dbReference type="Pfam" id="PF00090">
    <property type="entry name" value="TSP_1"/>
    <property type="match status" value="1"/>
</dbReference>
<dbReference type="InterPro" id="IPR036383">
    <property type="entry name" value="TSP1_rpt_sf"/>
</dbReference>
<sequence>MSWLSSWSPLQVLLFIVIKYANLSVIMPVDKSISSRVVVAASHAALSGDLAVLILGLHPSDEPTTVPLTDTDGADTVLEEERGGTGIFQAPLVLRVLRLDGFTSELVGQVTVRPVPSAGGNLSLTVPCGFLSRGGTYSLQLVRKNSPVPSKLTDISSIHDIQMRTTLDVRWPTPSLSLEPQHFETYPRQPVLATIEYTGVSCTPYAGVPVAAYSLELIYCGPSVLSCDTRNKSHVQVLYSEEIMGFPAQKVITLRCELFGQAGHYALRLKPTAGNPTAPTTSAYIKVEWSDEFVFNIHARSVYPCDGGSGGVSVLFEYPACRLQGDRVRVYGRLRADVASLAPPSTLHYLAELKAPPGKHTLTFDCEIFTERFVEYCFSYVSQAITGAMSQVRVDCIPTFLLQDGDAGGWGPWSQWTPCSSSCVGGTRHRYRFCDTPPPKYGAKFCQGQAVETETCGGTNHLDLHGNWNLAEWECRHGKELAAEKPEVAAEIGSVCRCGCLVILDRNKMQRILAASTQACPGRSFWLVQAEANHRVRLHLDQARFPCKEQYVRVRDGDSLTAELLADVAFDKNSPISGTVTSSDTHLLVEFFSGEESAVHASCVGGYLAHATMFANIFSVNETGMPADFLSPKIMAAAGRWAQWLTPAHLAAATLLVLIFLVSVFLALQYAFKYRKYEIAEDLDSLTDNSAFGGSMQGLARRARALSSATLFSEVVSLIRLPRMGSPKHARLQEAPADVEDDYECAGSQAIKDDSEVSEKSGTLKSKGSDENLQTTIVQGSVDTHGRQSSTCSIPTLGQPEVKYARPVKLRTVVGPISPVSEERSTSELSRRYSITSTSISLNNVRVPHPKSSTFLQVKGFSPASTSSNASNLRCGKESKDRRNRERLLQGPGSEFSLANQDMDLELDYYDYNVVNAGAAPGSYLGMDPAFLVWIPPLDPGESDIMRAIEEDHHYEEIPERRGSAGSRLKLNTEGASLTPSEYKLMRESKARTATPGSDGTSVHCQKEISPKRIDHGESRLHDEIITEYRARLSEGILPIHRILEESRVRVSDESLAKYVHDDALNIVHADVIPNRMTDEGEKFEARFAPRANRIRLSDEQDRRRNKTTRNPDLTRENKFSDDDGGRSRMPVNAVSTFSDVLDCSLKVHPSLSRNRGVSEEIVRNRAYNENELTKTPDDLRERRNNFDASRCRTNGRGSGDPDKDRRDWNDESHRGNIPMPNENTANAQHFRFKEDVAELNIISDVRVGNAVNIPLKEFPIGRFADSPAKVHCRPKDKRNEANLQKEIQSPDYGVEIDIKEDSKGFYELIGEGEDGLKFADDDDDYNIDNKVTA</sequence>
<dbReference type="FunCoup" id="A0A6J0C4S9">
    <property type="interactions" value="23"/>
</dbReference>
<dbReference type="Gene3D" id="2.20.100.10">
    <property type="entry name" value="Thrombospondin type-1 (TSP1) repeat"/>
    <property type="match status" value="1"/>
</dbReference>
<evidence type="ECO:0000313" key="4">
    <source>
        <dbReference type="Proteomes" id="UP000829291"/>
    </source>
</evidence>
<dbReference type="PROSITE" id="PS50092">
    <property type="entry name" value="TSP1"/>
    <property type="match status" value="1"/>
</dbReference>
<dbReference type="GeneID" id="107225433"/>
<feature type="region of interest" description="Disordered" evidence="1">
    <location>
        <begin position="860"/>
        <end position="884"/>
    </location>
</feature>
<dbReference type="RefSeq" id="XP_046600512.1">
    <property type="nucleotide sequence ID" value="XM_046744556.1"/>
</dbReference>
<dbReference type="RefSeq" id="XP_015521389.2">
    <property type="nucleotide sequence ID" value="XM_015665903.2"/>
</dbReference>
<dbReference type="SMART" id="SM00209">
    <property type="entry name" value="TSP1"/>
    <property type="match status" value="1"/>
</dbReference>
<evidence type="ECO:0000313" key="5">
    <source>
        <dbReference type="RefSeq" id="XP_015521389.2"/>
    </source>
</evidence>
<evidence type="ECO:0000256" key="2">
    <source>
        <dbReference type="SAM" id="Phobius"/>
    </source>
</evidence>
<keyword evidence="2" id="KW-0812">Transmembrane</keyword>
<dbReference type="GO" id="GO:0071944">
    <property type="term" value="C:cell periphery"/>
    <property type="evidence" value="ECO:0007669"/>
    <property type="project" value="TreeGrafter"/>
</dbReference>
<dbReference type="InterPro" id="IPR038877">
    <property type="entry name" value="THSD1"/>
</dbReference>
<feature type="signal peptide" evidence="3">
    <location>
        <begin position="1"/>
        <end position="23"/>
    </location>
</feature>
<keyword evidence="4" id="KW-1185">Reference proteome</keyword>
<name>A0A6J0C4S9_NEOLC</name>
<evidence type="ECO:0000313" key="10">
    <source>
        <dbReference type="RefSeq" id="XP_046600513.1"/>
    </source>
</evidence>
<accession>A0A6J0C4S9</accession>
<evidence type="ECO:0000313" key="6">
    <source>
        <dbReference type="RefSeq" id="XP_046600509.1"/>
    </source>
</evidence>
<dbReference type="InterPro" id="IPR035914">
    <property type="entry name" value="Sperma_CUB_dom_sf"/>
</dbReference>
<dbReference type="Proteomes" id="UP000829291">
    <property type="component" value="Chromosome 7"/>
</dbReference>
<keyword evidence="3" id="KW-0732">Signal</keyword>
<keyword evidence="2" id="KW-1133">Transmembrane helix</keyword>
<dbReference type="SUPFAM" id="SSF49854">
    <property type="entry name" value="Spermadhesin, CUB domain"/>
    <property type="match status" value="1"/>
</dbReference>
<feature type="transmembrane region" description="Helical" evidence="2">
    <location>
        <begin position="650"/>
        <end position="672"/>
    </location>
</feature>
<feature type="chain" id="PRO_5045019094" evidence="3">
    <location>
        <begin position="24"/>
        <end position="1334"/>
    </location>
</feature>
<feature type="compositionally biased region" description="Basic and acidic residues" evidence="1">
    <location>
        <begin position="1113"/>
        <end position="1127"/>
    </location>
</feature>
<protein>
    <submittedName>
        <fullName evidence="5 6">Uncharacterized protein LOC107225433 isoform X1</fullName>
    </submittedName>
</protein>
<evidence type="ECO:0000313" key="9">
    <source>
        <dbReference type="RefSeq" id="XP_046600512.1"/>
    </source>
</evidence>
<reference evidence="5 6" key="1">
    <citation type="submission" date="2025-05" db="UniProtKB">
        <authorList>
            <consortium name="RefSeq"/>
        </authorList>
    </citation>
    <scope>IDENTIFICATION</scope>
    <source>
        <tissue evidence="5 6">Thorax and Abdomen</tissue>
    </source>
</reference>
<evidence type="ECO:0000313" key="8">
    <source>
        <dbReference type="RefSeq" id="XP_046600511.1"/>
    </source>
</evidence>
<feature type="compositionally biased region" description="Basic and acidic residues" evidence="1">
    <location>
        <begin position="875"/>
        <end position="884"/>
    </location>
</feature>
<dbReference type="PANTHER" id="PTHR16311">
    <property type="entry name" value="THROMBOSPONDIN TYPE I DOMAIN-CONTAINING 1"/>
    <property type="match status" value="1"/>
</dbReference>
<dbReference type="InParanoid" id="A0A6J0C4S9"/>
<dbReference type="PANTHER" id="PTHR16311:SF3">
    <property type="entry name" value="THROMBOSPONDIN TYPE-1 DOMAIN-CONTAINING PROTEIN 1"/>
    <property type="match status" value="1"/>
</dbReference>
<dbReference type="Gene3D" id="2.60.120.290">
    <property type="entry name" value="Spermadhesin, CUB domain"/>
    <property type="match status" value="1"/>
</dbReference>
<dbReference type="RefSeq" id="XP_046600510.1">
    <property type="nucleotide sequence ID" value="XM_046744554.1"/>
</dbReference>
<feature type="region of interest" description="Disordered" evidence="1">
    <location>
        <begin position="1169"/>
        <end position="1224"/>
    </location>
</feature>
<dbReference type="RefSeq" id="XP_046600511.1">
    <property type="nucleotide sequence ID" value="XM_046744555.1"/>
</dbReference>
<feature type="region of interest" description="Disordered" evidence="1">
    <location>
        <begin position="1095"/>
        <end position="1131"/>
    </location>
</feature>
<evidence type="ECO:0000313" key="7">
    <source>
        <dbReference type="RefSeq" id="XP_046600510.1"/>
    </source>
</evidence>
<feature type="compositionally biased region" description="Basic and acidic residues" evidence="1">
    <location>
        <begin position="1169"/>
        <end position="1186"/>
    </location>
</feature>
<feature type="compositionally biased region" description="Polar residues" evidence="1">
    <location>
        <begin position="760"/>
        <end position="771"/>
    </location>
</feature>
<evidence type="ECO:0000256" key="3">
    <source>
        <dbReference type="SAM" id="SignalP"/>
    </source>
</evidence>
<proteinExistence type="predicted"/>
<dbReference type="RefSeq" id="XP_046600513.1">
    <property type="nucleotide sequence ID" value="XM_046744557.1"/>
</dbReference>